<comment type="caution">
    <text evidence="2">The sequence shown here is derived from an EMBL/GenBank/DDBJ whole genome shotgun (WGS) entry which is preliminary data.</text>
</comment>
<evidence type="ECO:0000256" key="1">
    <source>
        <dbReference type="SAM" id="SignalP"/>
    </source>
</evidence>
<feature type="signal peptide" evidence="1">
    <location>
        <begin position="1"/>
        <end position="21"/>
    </location>
</feature>
<name>A0A4Q7M2T6_9MICO</name>
<gene>
    <name evidence="2" type="ORF">EV386_2527</name>
</gene>
<evidence type="ECO:0000313" key="2">
    <source>
        <dbReference type="EMBL" id="RZS62206.1"/>
    </source>
</evidence>
<feature type="chain" id="PRO_5039576130" description="Lipoprotein" evidence="1">
    <location>
        <begin position="22"/>
        <end position="156"/>
    </location>
</feature>
<evidence type="ECO:0000313" key="3">
    <source>
        <dbReference type="Proteomes" id="UP000293852"/>
    </source>
</evidence>
<dbReference type="AlphaFoldDB" id="A0A4Q7M2T6"/>
<accession>A0A4Q7M2T6</accession>
<proteinExistence type="predicted"/>
<sequence>MRGRWTVGASALALAALLAAGCDGVSTSAGPESVEEVPQAETTQDDVALDAAACGAVSDIQTIVANADVALSEGRFTVQEQQGWYQLATRALHRIPTGGDGVVSQGVAALQEAVPEIAAGTQAETFDITTDDWNAALAEPCAAAGSELSISMFTGG</sequence>
<keyword evidence="3" id="KW-1185">Reference proteome</keyword>
<reference evidence="2 3" key="1">
    <citation type="submission" date="2019-02" db="EMBL/GenBank/DDBJ databases">
        <title>Sequencing the genomes of 1000 actinobacteria strains.</title>
        <authorList>
            <person name="Klenk H.-P."/>
        </authorList>
    </citation>
    <scope>NUCLEOTIDE SEQUENCE [LARGE SCALE GENOMIC DNA]</scope>
    <source>
        <strain evidence="2 3">DSM 16932</strain>
    </source>
</reference>
<protein>
    <recommendedName>
        <fullName evidence="4">Lipoprotein</fullName>
    </recommendedName>
</protein>
<evidence type="ECO:0008006" key="4">
    <source>
        <dbReference type="Google" id="ProtNLM"/>
    </source>
</evidence>
<dbReference type="EMBL" id="SGWX01000001">
    <property type="protein sequence ID" value="RZS62206.1"/>
    <property type="molecule type" value="Genomic_DNA"/>
</dbReference>
<keyword evidence="1" id="KW-0732">Signal</keyword>
<dbReference type="PROSITE" id="PS51257">
    <property type="entry name" value="PROKAR_LIPOPROTEIN"/>
    <property type="match status" value="1"/>
</dbReference>
<dbReference type="Proteomes" id="UP000293852">
    <property type="component" value="Unassembled WGS sequence"/>
</dbReference>
<organism evidence="2 3">
    <name type="scientific">Xylanimonas ulmi</name>
    <dbReference type="NCBI Taxonomy" id="228973"/>
    <lineage>
        <taxon>Bacteria</taxon>
        <taxon>Bacillati</taxon>
        <taxon>Actinomycetota</taxon>
        <taxon>Actinomycetes</taxon>
        <taxon>Micrococcales</taxon>
        <taxon>Promicromonosporaceae</taxon>
        <taxon>Xylanimonas</taxon>
    </lineage>
</organism>